<proteinExistence type="inferred from homology"/>
<feature type="domain" description="CMP/dCMP-type deaminase" evidence="7">
    <location>
        <begin position="4"/>
        <end position="136"/>
    </location>
</feature>
<reference evidence="8 9" key="1">
    <citation type="submission" date="2016-10" db="EMBL/GenBank/DDBJ databases">
        <authorList>
            <person name="de Groot N.N."/>
        </authorList>
    </citation>
    <scope>NUCLEOTIDE SEQUENCE [LARGE SCALE GENOMIC DNA]</scope>
    <source>
        <strain evidence="8 9">DSM 21632</strain>
    </source>
</reference>
<comment type="similarity">
    <text evidence="1">Belongs to the cytidine and deoxycytidylate deaminase family.</text>
</comment>
<dbReference type="OrthoDB" id="9788517at2"/>
<dbReference type="PANTHER" id="PTHR11086:SF18">
    <property type="entry name" value="DEOXYCYTIDYLATE DEAMINASE"/>
    <property type="match status" value="1"/>
</dbReference>
<dbReference type="Pfam" id="PF00383">
    <property type="entry name" value="dCMP_cyt_deam_1"/>
    <property type="match status" value="1"/>
</dbReference>
<evidence type="ECO:0000256" key="2">
    <source>
        <dbReference type="ARBA" id="ARBA00022723"/>
    </source>
</evidence>
<dbReference type="InterPro" id="IPR002125">
    <property type="entry name" value="CMP_dCMP_dom"/>
</dbReference>
<name>A0A1G8I906_9BACI</name>
<evidence type="ECO:0000259" key="7">
    <source>
        <dbReference type="PROSITE" id="PS51747"/>
    </source>
</evidence>
<keyword evidence="3" id="KW-0378">Hydrolase</keyword>
<dbReference type="Proteomes" id="UP000199163">
    <property type="component" value="Unassembled WGS sequence"/>
</dbReference>
<feature type="binding site" evidence="6">
    <location>
        <position position="78"/>
    </location>
    <ligand>
        <name>Zn(2+)</name>
        <dbReference type="ChEBI" id="CHEBI:29105"/>
        <note>catalytic</note>
    </ligand>
</feature>
<dbReference type="GO" id="GO:0008270">
    <property type="term" value="F:zinc ion binding"/>
    <property type="evidence" value="ECO:0007669"/>
    <property type="project" value="InterPro"/>
</dbReference>
<dbReference type="AlphaFoldDB" id="A0A1G8I906"/>
<comment type="cofactor">
    <cofactor evidence="6">
        <name>Zn(2+)</name>
        <dbReference type="ChEBI" id="CHEBI:29105"/>
    </cofactor>
</comment>
<dbReference type="GO" id="GO:0006220">
    <property type="term" value="P:pyrimidine nucleotide metabolic process"/>
    <property type="evidence" value="ECO:0007669"/>
    <property type="project" value="InterPro"/>
</dbReference>
<feature type="binding site" evidence="6">
    <location>
        <position position="106"/>
    </location>
    <ligand>
        <name>Zn(2+)</name>
        <dbReference type="ChEBI" id="CHEBI:29105"/>
        <note>catalytic</note>
    </ligand>
</feature>
<dbReference type="PANTHER" id="PTHR11086">
    <property type="entry name" value="DEOXYCYTIDYLATE DEAMINASE-RELATED"/>
    <property type="match status" value="1"/>
</dbReference>
<dbReference type="STRING" id="568899.SAMN05192534_12346"/>
<keyword evidence="4 6" id="KW-0862">Zinc</keyword>
<dbReference type="InterPro" id="IPR016473">
    <property type="entry name" value="dCMP_deaminase"/>
</dbReference>
<dbReference type="InterPro" id="IPR015517">
    <property type="entry name" value="dCMP_deaminase-rel"/>
</dbReference>
<evidence type="ECO:0000313" key="8">
    <source>
        <dbReference type="EMBL" id="SDI15363.1"/>
    </source>
</evidence>
<dbReference type="PROSITE" id="PS51747">
    <property type="entry name" value="CYT_DCMP_DEAMINASES_2"/>
    <property type="match status" value="1"/>
</dbReference>
<evidence type="ECO:0000256" key="3">
    <source>
        <dbReference type="ARBA" id="ARBA00022801"/>
    </source>
</evidence>
<gene>
    <name evidence="8" type="ORF">SAMN05192534_12346</name>
</gene>
<evidence type="ECO:0000256" key="1">
    <source>
        <dbReference type="ARBA" id="ARBA00006576"/>
    </source>
</evidence>
<dbReference type="PROSITE" id="PS00903">
    <property type="entry name" value="CYT_DCMP_DEAMINASES_1"/>
    <property type="match status" value="1"/>
</dbReference>
<dbReference type="Gene3D" id="3.40.140.10">
    <property type="entry name" value="Cytidine Deaminase, domain 2"/>
    <property type="match status" value="1"/>
</dbReference>
<dbReference type="InterPro" id="IPR016192">
    <property type="entry name" value="APOBEC/CMP_deaminase_Zn-bd"/>
</dbReference>
<evidence type="ECO:0000313" key="9">
    <source>
        <dbReference type="Proteomes" id="UP000199163"/>
    </source>
</evidence>
<accession>A0A1G8I906</accession>
<protein>
    <submittedName>
        <fullName evidence="8">dCMP deaminase</fullName>
    </submittedName>
</protein>
<keyword evidence="2 6" id="KW-0479">Metal-binding</keyword>
<keyword evidence="9" id="KW-1185">Reference proteome</keyword>
<dbReference type="RefSeq" id="WP_091275583.1">
    <property type="nucleotide sequence ID" value="NZ_FNDK01000023.1"/>
</dbReference>
<dbReference type="GO" id="GO:0005737">
    <property type="term" value="C:cytoplasm"/>
    <property type="evidence" value="ECO:0007669"/>
    <property type="project" value="TreeGrafter"/>
</dbReference>
<organism evidence="8 9">
    <name type="scientific">Alteribacillus persepolensis</name>
    <dbReference type="NCBI Taxonomy" id="568899"/>
    <lineage>
        <taxon>Bacteria</taxon>
        <taxon>Bacillati</taxon>
        <taxon>Bacillota</taxon>
        <taxon>Bacilli</taxon>
        <taxon>Bacillales</taxon>
        <taxon>Bacillaceae</taxon>
        <taxon>Alteribacillus</taxon>
    </lineage>
</organism>
<feature type="active site" description="Proton donor" evidence="5">
    <location>
        <position position="80"/>
    </location>
</feature>
<evidence type="ECO:0000256" key="4">
    <source>
        <dbReference type="ARBA" id="ARBA00022833"/>
    </source>
</evidence>
<dbReference type="GO" id="GO:0004132">
    <property type="term" value="F:dCMP deaminase activity"/>
    <property type="evidence" value="ECO:0007669"/>
    <property type="project" value="InterPro"/>
</dbReference>
<evidence type="ECO:0000256" key="6">
    <source>
        <dbReference type="PIRSR" id="PIRSR006019-2"/>
    </source>
</evidence>
<feature type="binding site" evidence="6">
    <location>
        <position position="103"/>
    </location>
    <ligand>
        <name>Zn(2+)</name>
        <dbReference type="ChEBI" id="CHEBI:29105"/>
        <note>catalytic</note>
    </ligand>
</feature>
<sequence>MRKTWDDYFLGLCEKVAEMGTCGRKQAGAIIVNPNTREIVATGFNGSPRGQEHCTEKMLHICSGGCLNDENRCVRSIHAEHNAILQAKQDINGFTLYCTDEPCENCTKYMVQTGIKRVVFSRPYGNKYNQFFNYSLDWECTGE</sequence>
<dbReference type="SUPFAM" id="SSF53927">
    <property type="entry name" value="Cytidine deaminase-like"/>
    <property type="match status" value="1"/>
</dbReference>
<dbReference type="InterPro" id="IPR016193">
    <property type="entry name" value="Cytidine_deaminase-like"/>
</dbReference>
<dbReference type="PIRSF" id="PIRSF006019">
    <property type="entry name" value="dCMP_deaminase"/>
    <property type="match status" value="1"/>
</dbReference>
<evidence type="ECO:0000256" key="5">
    <source>
        <dbReference type="PIRSR" id="PIRSR006019-1"/>
    </source>
</evidence>
<dbReference type="EMBL" id="FNDK01000023">
    <property type="protein sequence ID" value="SDI15363.1"/>
    <property type="molecule type" value="Genomic_DNA"/>
</dbReference>